<keyword evidence="6 9" id="KW-1133">Transmembrane helix</keyword>
<dbReference type="InterPro" id="IPR020846">
    <property type="entry name" value="MFS_dom"/>
</dbReference>
<feature type="transmembrane region" description="Helical" evidence="9">
    <location>
        <begin position="271"/>
        <end position="292"/>
    </location>
</feature>
<evidence type="ECO:0000256" key="1">
    <source>
        <dbReference type="ARBA" id="ARBA00004141"/>
    </source>
</evidence>
<proteinExistence type="inferred from homology"/>
<feature type="transmembrane region" description="Helical" evidence="9">
    <location>
        <begin position="359"/>
        <end position="378"/>
    </location>
</feature>
<keyword evidence="3 8" id="KW-0813">Transport</keyword>
<dbReference type="Pfam" id="PF00083">
    <property type="entry name" value="Sugar_tr"/>
    <property type="match status" value="1"/>
</dbReference>
<dbReference type="HOGENOM" id="CLU_001265_11_5_1"/>
<evidence type="ECO:0000256" key="5">
    <source>
        <dbReference type="ARBA" id="ARBA00022692"/>
    </source>
</evidence>
<evidence type="ECO:0000313" key="11">
    <source>
        <dbReference type="EMBL" id="KIW11608.1"/>
    </source>
</evidence>
<keyword evidence="7 9" id="KW-0472">Membrane</keyword>
<evidence type="ECO:0000259" key="10">
    <source>
        <dbReference type="PROSITE" id="PS50850"/>
    </source>
</evidence>
<dbReference type="FunFam" id="1.20.1250.20:FF:000254">
    <property type="entry name" value="MAL31p Maltose permease"/>
    <property type="match status" value="1"/>
</dbReference>
<protein>
    <recommendedName>
        <fullName evidence="10">Major facilitator superfamily (MFS) profile domain-containing protein</fullName>
    </recommendedName>
</protein>
<evidence type="ECO:0000256" key="7">
    <source>
        <dbReference type="ARBA" id="ARBA00023136"/>
    </source>
</evidence>
<keyword evidence="4" id="KW-0762">Sugar transport</keyword>
<dbReference type="Proteomes" id="UP000053328">
    <property type="component" value="Unassembled WGS sequence"/>
</dbReference>
<feature type="transmembrane region" description="Helical" evidence="9">
    <location>
        <begin position="143"/>
        <end position="161"/>
    </location>
</feature>
<evidence type="ECO:0000313" key="12">
    <source>
        <dbReference type="Proteomes" id="UP000053328"/>
    </source>
</evidence>
<feature type="transmembrane region" description="Helical" evidence="9">
    <location>
        <begin position="232"/>
        <end position="251"/>
    </location>
</feature>
<accession>A0A0D2AY29</accession>
<dbReference type="SUPFAM" id="SSF103473">
    <property type="entry name" value="MFS general substrate transporter"/>
    <property type="match status" value="1"/>
</dbReference>
<evidence type="ECO:0000256" key="3">
    <source>
        <dbReference type="ARBA" id="ARBA00022448"/>
    </source>
</evidence>
<keyword evidence="12" id="KW-1185">Reference proteome</keyword>
<feature type="transmembrane region" description="Helical" evidence="9">
    <location>
        <begin position="483"/>
        <end position="501"/>
    </location>
</feature>
<comment type="subcellular location">
    <subcellularLocation>
        <location evidence="1">Membrane</location>
        <topology evidence="1">Multi-pass membrane protein</topology>
    </subcellularLocation>
</comment>
<dbReference type="AlphaFoldDB" id="A0A0D2AY29"/>
<feature type="transmembrane region" description="Helical" evidence="9">
    <location>
        <begin position="447"/>
        <end position="471"/>
    </location>
</feature>
<feature type="transmembrane region" description="Helical" evidence="9">
    <location>
        <begin position="416"/>
        <end position="435"/>
    </location>
</feature>
<dbReference type="InterPro" id="IPR003663">
    <property type="entry name" value="Sugar/inositol_transpt"/>
</dbReference>
<dbReference type="InterPro" id="IPR005828">
    <property type="entry name" value="MFS_sugar_transport-like"/>
</dbReference>
<feature type="transmembrane region" description="Helical" evidence="9">
    <location>
        <begin position="88"/>
        <end position="108"/>
    </location>
</feature>
<dbReference type="GO" id="GO:0005351">
    <property type="term" value="F:carbohydrate:proton symporter activity"/>
    <property type="evidence" value="ECO:0007669"/>
    <property type="project" value="TreeGrafter"/>
</dbReference>
<comment type="similarity">
    <text evidence="2 8">Belongs to the major facilitator superfamily. Sugar transporter (TC 2.A.1.1) family.</text>
</comment>
<name>A0A0D2AY29_9EURO</name>
<evidence type="ECO:0000256" key="4">
    <source>
        <dbReference type="ARBA" id="ARBA00022597"/>
    </source>
</evidence>
<dbReference type="RefSeq" id="XP_016231824.1">
    <property type="nucleotide sequence ID" value="XM_016385222.1"/>
</dbReference>
<dbReference type="Gene3D" id="1.20.1250.20">
    <property type="entry name" value="MFS general substrate transporter like domains"/>
    <property type="match status" value="1"/>
</dbReference>
<dbReference type="EMBL" id="KN847499">
    <property type="protein sequence ID" value="KIW11608.1"/>
    <property type="molecule type" value="Genomic_DNA"/>
</dbReference>
<dbReference type="PANTHER" id="PTHR48022:SF5">
    <property type="entry name" value="ALPHA-GLUCOSIDES PERMEASE MPH2-RELATED"/>
    <property type="match status" value="1"/>
</dbReference>
<dbReference type="InterPro" id="IPR036259">
    <property type="entry name" value="MFS_trans_sf"/>
</dbReference>
<dbReference type="OrthoDB" id="6612291at2759"/>
<feature type="transmembrane region" description="Helical" evidence="9">
    <location>
        <begin position="513"/>
        <end position="534"/>
    </location>
</feature>
<dbReference type="PANTHER" id="PTHR48022">
    <property type="entry name" value="PLASTIDIC GLUCOSE TRANSPORTER 4"/>
    <property type="match status" value="1"/>
</dbReference>
<dbReference type="GO" id="GO:0016020">
    <property type="term" value="C:membrane"/>
    <property type="evidence" value="ECO:0007669"/>
    <property type="project" value="UniProtKB-SubCell"/>
</dbReference>
<gene>
    <name evidence="11" type="ORF">PV08_10910</name>
</gene>
<reference evidence="11 12" key="1">
    <citation type="submission" date="2015-01" db="EMBL/GenBank/DDBJ databases">
        <title>The Genome Sequence of Exophiala spinifera CBS89968.</title>
        <authorList>
            <consortium name="The Broad Institute Genomics Platform"/>
            <person name="Cuomo C."/>
            <person name="de Hoog S."/>
            <person name="Gorbushina A."/>
            <person name="Stielow B."/>
            <person name="Teixiera M."/>
            <person name="Abouelleil A."/>
            <person name="Chapman S.B."/>
            <person name="Priest M."/>
            <person name="Young S.K."/>
            <person name="Wortman J."/>
            <person name="Nusbaum C."/>
            <person name="Birren B."/>
        </authorList>
    </citation>
    <scope>NUCLEOTIDE SEQUENCE [LARGE SCALE GENOMIC DNA]</scope>
    <source>
        <strain evidence="11 12">CBS 89968</strain>
    </source>
</reference>
<feature type="domain" description="Major facilitator superfamily (MFS) profile" evidence="10">
    <location>
        <begin position="95"/>
        <end position="540"/>
    </location>
</feature>
<dbReference type="PROSITE" id="PS50850">
    <property type="entry name" value="MFS"/>
    <property type="match status" value="1"/>
</dbReference>
<evidence type="ECO:0000256" key="6">
    <source>
        <dbReference type="ARBA" id="ARBA00022989"/>
    </source>
</evidence>
<evidence type="ECO:0000256" key="9">
    <source>
        <dbReference type="SAM" id="Phobius"/>
    </source>
</evidence>
<evidence type="ECO:0000256" key="8">
    <source>
        <dbReference type="RuleBase" id="RU003346"/>
    </source>
</evidence>
<dbReference type="GeneID" id="27337993"/>
<sequence length="597" mass="65697">MSPSSNTTAYGDDAQIYSINAGSRRSSLAPAPKVAGTASVAETPMVHQADETLRRLSAAVPNLADLTTDAKHGADDEKSMGFLEAVRLYPMGVFFSFGLSLAVIMEGYDTALLGSFWTLPAFAKKYGHLAMVDGVESYVVSSSWQQAFTGTTVAQMIGLILNGWVSDRIGYRYTMMGALVAITLFLLVTFFATDIRMLLAGYCLTGLPWGIFQTISVTYASDVMPVALRPYLTTYVNLCWVIGQLISAGTLRGVLTMNSQWAYRIPFALQWIWPLPVFIVCFFAPESPWWLVRHGKIPAARAALNRLTSKRNTSFNVENTLAMMIHTNQLEIQQSSGTAYTDCFKGTDLRRTEVTVMTWLMQQTCGSAMIGWAVYFMTQVGLSKSSAYDLGVGNSALAFAGTVLSWFLMPHFGRRTLYLWGQAVMLVGLLAIGFLGIPKLSSPTGWAIGGLMLFLTFIYDLTVGPVCYSLVAEMPSTRLKIKTVVISRTVYNVAGILIGLLQPKFMNPTAWNWGAKTSLFWAGINLLGLVWTYFRLPEPKGLTYAELDVLFENRVSARKFTKVHVDPFQSDNLVVVSQAVTGKPDSHTVEREYGAPN</sequence>
<dbReference type="VEuPathDB" id="FungiDB:PV08_10910"/>
<feature type="transmembrane region" description="Helical" evidence="9">
    <location>
        <begin position="199"/>
        <end position="220"/>
    </location>
</feature>
<feature type="transmembrane region" description="Helical" evidence="9">
    <location>
        <begin position="173"/>
        <end position="193"/>
    </location>
</feature>
<dbReference type="NCBIfam" id="TIGR00879">
    <property type="entry name" value="SP"/>
    <property type="match status" value="1"/>
</dbReference>
<dbReference type="InterPro" id="IPR050360">
    <property type="entry name" value="MFS_Sugar_Transporters"/>
</dbReference>
<feature type="transmembrane region" description="Helical" evidence="9">
    <location>
        <begin position="390"/>
        <end position="409"/>
    </location>
</feature>
<keyword evidence="5 9" id="KW-0812">Transmembrane</keyword>
<organism evidence="11 12">
    <name type="scientific">Exophiala spinifera</name>
    <dbReference type="NCBI Taxonomy" id="91928"/>
    <lineage>
        <taxon>Eukaryota</taxon>
        <taxon>Fungi</taxon>
        <taxon>Dikarya</taxon>
        <taxon>Ascomycota</taxon>
        <taxon>Pezizomycotina</taxon>
        <taxon>Eurotiomycetes</taxon>
        <taxon>Chaetothyriomycetidae</taxon>
        <taxon>Chaetothyriales</taxon>
        <taxon>Herpotrichiellaceae</taxon>
        <taxon>Exophiala</taxon>
    </lineage>
</organism>
<evidence type="ECO:0000256" key="2">
    <source>
        <dbReference type="ARBA" id="ARBA00010992"/>
    </source>
</evidence>